<protein>
    <submittedName>
        <fullName evidence="2">Uncharacterized protein</fullName>
    </submittedName>
</protein>
<keyword evidence="3" id="KW-1185">Reference proteome</keyword>
<comment type="caution">
    <text evidence="2">The sequence shown here is derived from an EMBL/GenBank/DDBJ whole genome shotgun (WGS) entry which is preliminary data.</text>
</comment>
<gene>
    <name evidence="2" type="ORF">CYMTET_34795</name>
</gene>
<evidence type="ECO:0000256" key="1">
    <source>
        <dbReference type="SAM" id="MobiDB-lite"/>
    </source>
</evidence>
<feature type="compositionally biased region" description="Basic and acidic residues" evidence="1">
    <location>
        <begin position="98"/>
        <end position="119"/>
    </location>
</feature>
<reference evidence="2 3" key="1">
    <citation type="journal article" date="2015" name="Genome Biol. Evol.">
        <title>Comparative Genomics of a Bacterivorous Green Alga Reveals Evolutionary Causalities and Consequences of Phago-Mixotrophic Mode of Nutrition.</title>
        <authorList>
            <person name="Burns J.A."/>
            <person name="Paasch A."/>
            <person name="Narechania A."/>
            <person name="Kim E."/>
        </authorList>
    </citation>
    <scope>NUCLEOTIDE SEQUENCE [LARGE SCALE GENOMIC DNA]</scope>
    <source>
        <strain evidence="2 3">PLY_AMNH</strain>
    </source>
</reference>
<proteinExistence type="predicted"/>
<evidence type="ECO:0000313" key="2">
    <source>
        <dbReference type="EMBL" id="KAK3256050.1"/>
    </source>
</evidence>
<dbReference type="Proteomes" id="UP001190700">
    <property type="component" value="Unassembled WGS sequence"/>
</dbReference>
<dbReference type="EMBL" id="LGRX02022008">
    <property type="protein sequence ID" value="KAK3256050.1"/>
    <property type="molecule type" value="Genomic_DNA"/>
</dbReference>
<feature type="compositionally biased region" description="Basic and acidic residues" evidence="1">
    <location>
        <begin position="50"/>
        <end position="66"/>
    </location>
</feature>
<organism evidence="2 3">
    <name type="scientific">Cymbomonas tetramitiformis</name>
    <dbReference type="NCBI Taxonomy" id="36881"/>
    <lineage>
        <taxon>Eukaryota</taxon>
        <taxon>Viridiplantae</taxon>
        <taxon>Chlorophyta</taxon>
        <taxon>Pyramimonadophyceae</taxon>
        <taxon>Pyramimonadales</taxon>
        <taxon>Pyramimonadaceae</taxon>
        <taxon>Cymbomonas</taxon>
    </lineage>
</organism>
<evidence type="ECO:0000313" key="3">
    <source>
        <dbReference type="Proteomes" id="UP001190700"/>
    </source>
</evidence>
<name>A0AAE0FAK3_9CHLO</name>
<dbReference type="AlphaFoldDB" id="A0AAE0FAK3"/>
<feature type="non-terminal residue" evidence="2">
    <location>
        <position position="1"/>
    </location>
</feature>
<sequence>RPAFKVAGSLQDAHVFKMTRLVAGRPAFKMAKGLAAEARLHDVRLATRSAPLHDGEELAAGRRLLQDGEGSLQDAPPSREWRGSRCRTPSLPRWRGGSLRDARLLQDGEGSLRDARLQDGEGLAGTPRLPR</sequence>
<accession>A0AAE0FAK3</accession>
<feature type="region of interest" description="Disordered" evidence="1">
    <location>
        <begin position="50"/>
        <end position="131"/>
    </location>
</feature>